<dbReference type="Proteomes" id="UP000251891">
    <property type="component" value="Unassembled WGS sequence"/>
</dbReference>
<gene>
    <name evidence="1" type="ORF">DPM19_13050</name>
</gene>
<evidence type="ECO:0000313" key="2">
    <source>
        <dbReference type="Proteomes" id="UP000251891"/>
    </source>
</evidence>
<evidence type="ECO:0000313" key="1">
    <source>
        <dbReference type="EMBL" id="RAY14935.1"/>
    </source>
</evidence>
<proteinExistence type="predicted"/>
<sequence length="181" mass="19758">MSSPCSPDHAPVGDVGAALMYMDSQLKRIRTGSAAQDADDLLRQLIDSFDAQAANDMIDGTCTLIYLYMQWLRQAHEAHDQDVVEHVVPYVVGTLKMMRRSIRPEGIPTMAGMLIAAAIGLSPTLWRKQYGPWTEAEMTALEATAFLLAEHVNHLAGDDETATRMIAEILATVAVDDGSLN</sequence>
<protein>
    <submittedName>
        <fullName evidence="1">Uncharacterized protein</fullName>
    </submittedName>
</protein>
<accession>A0A365H754</accession>
<reference evidence="1 2" key="1">
    <citation type="submission" date="2018-06" db="EMBL/GenBank/DDBJ databases">
        <title>Actinomadura craniellae sp. nov. isolated from marine sponge Craniella sp.</title>
        <authorList>
            <person name="Li L."/>
            <person name="Xu Q.H."/>
            <person name="Lin H.W."/>
            <person name="Lu Y.H."/>
        </authorList>
    </citation>
    <scope>NUCLEOTIDE SEQUENCE [LARGE SCALE GENOMIC DNA]</scope>
    <source>
        <strain evidence="1 2">LHW63021</strain>
    </source>
</reference>
<dbReference type="OrthoDB" id="3472681at2"/>
<name>A0A365H754_9ACTN</name>
<organism evidence="1 2">
    <name type="scientific">Actinomadura craniellae</name>
    <dbReference type="NCBI Taxonomy" id="2231787"/>
    <lineage>
        <taxon>Bacteria</taxon>
        <taxon>Bacillati</taxon>
        <taxon>Actinomycetota</taxon>
        <taxon>Actinomycetes</taxon>
        <taxon>Streptosporangiales</taxon>
        <taxon>Thermomonosporaceae</taxon>
        <taxon>Actinomadura</taxon>
    </lineage>
</organism>
<comment type="caution">
    <text evidence="1">The sequence shown here is derived from an EMBL/GenBank/DDBJ whole genome shotgun (WGS) entry which is preliminary data.</text>
</comment>
<keyword evidence="2" id="KW-1185">Reference proteome</keyword>
<dbReference type="RefSeq" id="WP_111867475.1">
    <property type="nucleotide sequence ID" value="NZ_QLYX01000005.1"/>
</dbReference>
<dbReference type="AlphaFoldDB" id="A0A365H754"/>
<dbReference type="EMBL" id="QLYX01000005">
    <property type="protein sequence ID" value="RAY14935.1"/>
    <property type="molecule type" value="Genomic_DNA"/>
</dbReference>